<reference evidence="1 2" key="1">
    <citation type="journal article" date="2004" name="Mol. Plant Microbe Interact.">
        <title>The genome sequence of the Gram-positive sugarcane pathogen Leifsonia xyli subsp. xyli.</title>
        <authorList>
            <person name="Monteiro-Vitorello C.B."/>
            <person name="Camargo L.E.A."/>
            <person name="Van Sluys M.A."/>
            <person name="Kitajima J.P."/>
            <person name="Truffi D."/>
            <person name="do Amaral A.M."/>
            <person name="Harakava R."/>
            <person name="de Oliveira J.C.F."/>
            <person name="Wood D."/>
            <person name="de Oliveira M.C."/>
            <person name="Miyaki C.Y."/>
            <person name="Takita M.A."/>
            <person name="da Silva A.C.R."/>
            <person name="Furlan L.R."/>
            <person name="Carraro D.M."/>
            <person name="Camarotte G."/>
            <person name="Almeida N.F. Jr."/>
            <person name="Carrer H."/>
            <person name="Coutinho L.L."/>
            <person name="El-Dorry H.A."/>
            <person name="Ferro M.I.T."/>
            <person name="Gagliardi P.R."/>
            <person name="Giglioti E."/>
            <person name="Goldman M.H.S."/>
            <person name="Goldman G.H."/>
            <person name="Kimura E.T."/>
            <person name="Ferro E.S."/>
            <person name="Kuramae E.E."/>
            <person name="Lemos E.G.M."/>
            <person name="Lemos M.V.F."/>
            <person name="Mauro S.M.Z."/>
            <person name="Machado M.A."/>
            <person name="Marino C.L."/>
            <person name="Menck C.F."/>
            <person name="Nunes L.R."/>
            <person name="Oliveira R.C."/>
            <person name="Pereira G.G."/>
            <person name="Siqueira W."/>
            <person name="de Souza A.A."/>
            <person name="Tsai S.M."/>
            <person name="Zanca A.S."/>
            <person name="Simpson A.J.G."/>
            <person name="Brumbley S.M."/>
            <person name="Setubal J.C."/>
        </authorList>
    </citation>
    <scope>NUCLEOTIDE SEQUENCE [LARGE SCALE GENOMIC DNA]</scope>
    <source>
        <strain evidence="1 2">CTCB07</strain>
    </source>
</reference>
<dbReference type="HOGENOM" id="CLU_2219851_0_0_11"/>
<name>Q6ADV9_LEIXX</name>
<protein>
    <submittedName>
        <fullName evidence="1">Uncharacterized protein</fullName>
    </submittedName>
</protein>
<proteinExistence type="predicted"/>
<organism evidence="1 2">
    <name type="scientific">Leifsonia xyli subsp. xyli (strain CTCB07)</name>
    <dbReference type="NCBI Taxonomy" id="281090"/>
    <lineage>
        <taxon>Bacteria</taxon>
        <taxon>Bacillati</taxon>
        <taxon>Actinomycetota</taxon>
        <taxon>Actinomycetes</taxon>
        <taxon>Micrococcales</taxon>
        <taxon>Microbacteriaceae</taxon>
        <taxon>Leifsonia</taxon>
    </lineage>
</organism>
<evidence type="ECO:0000313" key="1">
    <source>
        <dbReference type="EMBL" id="AAT89437.1"/>
    </source>
</evidence>
<dbReference type="Proteomes" id="UP000001306">
    <property type="component" value="Chromosome"/>
</dbReference>
<dbReference type="KEGG" id="lxx:Lxx16600"/>
<gene>
    <name evidence="1" type="ordered locus">Lxx16600</name>
</gene>
<keyword evidence="2" id="KW-1185">Reference proteome</keyword>
<dbReference type="AlphaFoldDB" id="Q6ADV9"/>
<sequence length="106" mass="12164">MIALTDEHEDWKGLEAERALGATLAREVMEAARPGDSVAERLEVLDLYITWAQALSQNLRLFRTKGYDREALSRLRENDLALIKEIHERHGWNMPPTSNPRLSPLK</sequence>
<dbReference type="EMBL" id="AE016822">
    <property type="protein sequence ID" value="AAT89437.1"/>
    <property type="molecule type" value="Genomic_DNA"/>
</dbReference>
<dbReference type="STRING" id="281090.Lxx16600"/>
<accession>Q6ADV9</accession>
<evidence type="ECO:0000313" key="2">
    <source>
        <dbReference type="Proteomes" id="UP000001306"/>
    </source>
</evidence>
<dbReference type="eggNOG" id="ENOG50329IM">
    <property type="taxonomic scope" value="Bacteria"/>
</dbReference>